<dbReference type="GO" id="GO:0046872">
    <property type="term" value="F:metal ion binding"/>
    <property type="evidence" value="ECO:0007669"/>
    <property type="project" value="UniProtKB-KW"/>
</dbReference>
<evidence type="ECO:0000259" key="9">
    <source>
        <dbReference type="PROSITE" id="PS51076"/>
    </source>
</evidence>
<dbReference type="InterPro" id="IPR008984">
    <property type="entry name" value="SMAD_FHA_dom_sf"/>
</dbReference>
<dbReference type="GO" id="GO:0000981">
    <property type="term" value="F:DNA-binding transcription factor activity, RNA polymerase II-specific"/>
    <property type="evidence" value="ECO:0007669"/>
    <property type="project" value="TreeGrafter"/>
</dbReference>
<keyword evidence="11" id="KW-1185">Reference proteome</keyword>
<dbReference type="InterPro" id="IPR013019">
    <property type="entry name" value="MAD_homology_MH1"/>
</dbReference>
<keyword evidence="7" id="KW-0963">Cytoplasm</keyword>
<evidence type="ECO:0000256" key="5">
    <source>
        <dbReference type="ARBA" id="ARBA00023163"/>
    </source>
</evidence>
<dbReference type="Pfam" id="PF03165">
    <property type="entry name" value="MH1"/>
    <property type="match status" value="1"/>
</dbReference>
<name>A0A0C2J427_THEKT</name>
<feature type="domain" description="MH1" evidence="8">
    <location>
        <begin position="16"/>
        <end position="144"/>
    </location>
</feature>
<evidence type="ECO:0000256" key="7">
    <source>
        <dbReference type="RuleBase" id="RU361195"/>
    </source>
</evidence>
<organism evidence="10 11">
    <name type="scientific">Thelohanellus kitauei</name>
    <name type="common">Myxosporean</name>
    <dbReference type="NCBI Taxonomy" id="669202"/>
    <lineage>
        <taxon>Eukaryota</taxon>
        <taxon>Metazoa</taxon>
        <taxon>Cnidaria</taxon>
        <taxon>Myxozoa</taxon>
        <taxon>Myxosporea</taxon>
        <taxon>Bivalvulida</taxon>
        <taxon>Platysporina</taxon>
        <taxon>Myxobolidae</taxon>
        <taxon>Thelohanellus</taxon>
    </lineage>
</organism>
<evidence type="ECO:0000256" key="1">
    <source>
        <dbReference type="ARBA" id="ARBA00005545"/>
    </source>
</evidence>
<comment type="subcellular location">
    <subcellularLocation>
        <location evidence="7">Cytoplasm</location>
    </subcellularLocation>
    <subcellularLocation>
        <location evidence="7">Nucleus</location>
    </subcellularLocation>
</comment>
<dbReference type="GO" id="GO:0030154">
    <property type="term" value="P:cell differentiation"/>
    <property type="evidence" value="ECO:0007669"/>
    <property type="project" value="TreeGrafter"/>
</dbReference>
<dbReference type="InterPro" id="IPR013790">
    <property type="entry name" value="Dwarfin"/>
</dbReference>
<dbReference type="GO" id="GO:0009653">
    <property type="term" value="P:anatomical structure morphogenesis"/>
    <property type="evidence" value="ECO:0007669"/>
    <property type="project" value="TreeGrafter"/>
</dbReference>
<proteinExistence type="inferred from homology"/>
<dbReference type="Pfam" id="PF03166">
    <property type="entry name" value="MH2"/>
    <property type="match status" value="1"/>
</dbReference>
<dbReference type="PROSITE" id="PS51075">
    <property type="entry name" value="MH1"/>
    <property type="match status" value="1"/>
</dbReference>
<dbReference type="Gene3D" id="2.60.200.10">
    <property type="match status" value="1"/>
</dbReference>
<keyword evidence="2" id="KW-0479">Metal-binding</keyword>
<keyword evidence="3" id="KW-0862">Zinc</keyword>
<feature type="domain" description="MH2" evidence="9">
    <location>
        <begin position="276"/>
        <end position="452"/>
    </location>
</feature>
<dbReference type="SMART" id="SM00523">
    <property type="entry name" value="DWA"/>
    <property type="match status" value="1"/>
</dbReference>
<keyword evidence="5 7" id="KW-0804">Transcription</keyword>
<evidence type="ECO:0000313" key="10">
    <source>
        <dbReference type="EMBL" id="KII72584.1"/>
    </source>
</evidence>
<dbReference type="GO" id="GO:0071144">
    <property type="term" value="C:heteromeric SMAD protein complex"/>
    <property type="evidence" value="ECO:0007669"/>
    <property type="project" value="TreeGrafter"/>
</dbReference>
<dbReference type="InterPro" id="IPR036578">
    <property type="entry name" value="SMAD_MH1_sf"/>
</dbReference>
<dbReference type="GO" id="GO:0005737">
    <property type="term" value="C:cytoplasm"/>
    <property type="evidence" value="ECO:0007669"/>
    <property type="project" value="UniProtKB-SubCell"/>
</dbReference>
<evidence type="ECO:0000259" key="8">
    <source>
        <dbReference type="PROSITE" id="PS51075"/>
    </source>
</evidence>
<dbReference type="InterPro" id="IPR003619">
    <property type="entry name" value="MAD_homology1_Dwarfin-type"/>
</dbReference>
<protein>
    <recommendedName>
        <fullName evidence="7">Mothers against decapentaplegic homolog</fullName>
        <shortName evidence="7">MAD homolog</shortName>
        <shortName evidence="7">Mothers against DPP homolog</shortName>
    </recommendedName>
    <alternativeName>
        <fullName evidence="7">SMAD family member</fullName>
    </alternativeName>
</protein>
<dbReference type="Proteomes" id="UP000031668">
    <property type="component" value="Unassembled WGS sequence"/>
</dbReference>
<evidence type="ECO:0000256" key="2">
    <source>
        <dbReference type="ARBA" id="ARBA00022723"/>
    </source>
</evidence>
<keyword evidence="4 7" id="KW-0805">Transcription regulation</keyword>
<dbReference type="Gene3D" id="3.90.520.10">
    <property type="entry name" value="SMAD MH1 domain"/>
    <property type="match status" value="1"/>
</dbReference>
<dbReference type="PROSITE" id="PS51076">
    <property type="entry name" value="MH2"/>
    <property type="match status" value="1"/>
</dbReference>
<gene>
    <name evidence="10" type="ORF">RF11_06414</name>
</gene>
<dbReference type="InterPro" id="IPR001132">
    <property type="entry name" value="SMAD_dom_Dwarfin-type"/>
</dbReference>
<comment type="caution">
    <text evidence="10">The sequence shown here is derived from an EMBL/GenBank/DDBJ whole genome shotgun (WGS) entry which is preliminary data.</text>
</comment>
<dbReference type="InterPro" id="IPR017855">
    <property type="entry name" value="SMAD-like_dom_sf"/>
</dbReference>
<accession>A0A0C2J427</accession>
<dbReference type="OrthoDB" id="5875866at2759"/>
<evidence type="ECO:0000256" key="6">
    <source>
        <dbReference type="ARBA" id="ARBA00023242"/>
    </source>
</evidence>
<dbReference type="OMA" id="CKYSHES"/>
<dbReference type="SUPFAM" id="SSF49879">
    <property type="entry name" value="SMAD/FHA domain"/>
    <property type="match status" value="1"/>
</dbReference>
<dbReference type="GO" id="GO:0060395">
    <property type="term" value="P:SMAD protein signal transduction"/>
    <property type="evidence" value="ECO:0007669"/>
    <property type="project" value="TreeGrafter"/>
</dbReference>
<dbReference type="PANTHER" id="PTHR13703">
    <property type="entry name" value="SMAD"/>
    <property type="match status" value="1"/>
</dbReference>
<dbReference type="SMART" id="SM00524">
    <property type="entry name" value="DWB"/>
    <property type="match status" value="1"/>
</dbReference>
<dbReference type="GO" id="GO:0000978">
    <property type="term" value="F:RNA polymerase II cis-regulatory region sequence-specific DNA binding"/>
    <property type="evidence" value="ECO:0007669"/>
    <property type="project" value="TreeGrafter"/>
</dbReference>
<evidence type="ECO:0000256" key="3">
    <source>
        <dbReference type="ARBA" id="ARBA00022833"/>
    </source>
</evidence>
<dbReference type="SUPFAM" id="SSF56366">
    <property type="entry name" value="SMAD MH1 domain"/>
    <property type="match status" value="1"/>
</dbReference>
<comment type="similarity">
    <text evidence="1 7">Belongs to the dwarfin/SMAD family.</text>
</comment>
<evidence type="ECO:0000256" key="4">
    <source>
        <dbReference type="ARBA" id="ARBA00023015"/>
    </source>
</evidence>
<keyword evidence="6 7" id="KW-0539">Nucleus</keyword>
<dbReference type="GO" id="GO:0030509">
    <property type="term" value="P:BMP signaling pathway"/>
    <property type="evidence" value="ECO:0007669"/>
    <property type="project" value="TreeGrafter"/>
</dbReference>
<sequence length="452" mass="50653">MSNNLHHGSQHEDGGPLIPDPLDLGSIHPLSVQSDGIFNYKAIESLVKKLKDNTGDLENLLSVVTGRDQNSPCICIQRTLDGRLQINGRKGFPHVIFARIWRYPFLRKNQLSAVPNCKYSHESKSELICVNPYHYNILDPASVSTNEFSTTYQNPDCLPLGDKSNINPTPFGVGTTPSIPPTTFPPMGLMPLVSTAEINFGPPPGVTGLPPGTIPGLNSAINLPTCMLLCLFIVSSPPYIPNEMSHPIPVPLPMFVEGSVKDTEEERGNHDALRFWCTVSYHEFNLSVGEVYRVPRECKSFIVDGYFNTDNQSSRYSLGQFTNIHRNSLVERTRMYIGPGIEVSLNENEIYLHCRSLESVFVESGYLDSLSNNENKPFVHKIYHNAVVKILDLVECYHKMAELVEKATSNRESENGNPKIDVRSIFTKISTITRIRLAKFMIQIKFRKRMGS</sequence>
<dbReference type="GO" id="GO:0070411">
    <property type="term" value="F:I-SMAD binding"/>
    <property type="evidence" value="ECO:0007669"/>
    <property type="project" value="TreeGrafter"/>
</dbReference>
<dbReference type="EMBL" id="JWZT01001161">
    <property type="protein sequence ID" value="KII72584.1"/>
    <property type="molecule type" value="Genomic_DNA"/>
</dbReference>
<evidence type="ECO:0000313" key="11">
    <source>
        <dbReference type="Proteomes" id="UP000031668"/>
    </source>
</evidence>
<dbReference type="PANTHER" id="PTHR13703:SF45">
    <property type="entry name" value="MOTHERS AGAINST DECAPENTAPLEGIC HOMOLOG"/>
    <property type="match status" value="1"/>
</dbReference>
<dbReference type="AlphaFoldDB" id="A0A0C2J427"/>
<reference evidence="10 11" key="1">
    <citation type="journal article" date="2014" name="Genome Biol. Evol.">
        <title>The genome of the myxosporean Thelohanellus kitauei shows adaptations to nutrient acquisition within its fish host.</title>
        <authorList>
            <person name="Yang Y."/>
            <person name="Xiong J."/>
            <person name="Zhou Z."/>
            <person name="Huo F."/>
            <person name="Miao W."/>
            <person name="Ran C."/>
            <person name="Liu Y."/>
            <person name="Zhang J."/>
            <person name="Feng J."/>
            <person name="Wang M."/>
            <person name="Wang M."/>
            <person name="Wang L."/>
            <person name="Yao B."/>
        </authorList>
    </citation>
    <scope>NUCLEOTIDE SEQUENCE [LARGE SCALE GENOMIC DNA]</scope>
    <source>
        <strain evidence="10">Wuqing</strain>
    </source>
</reference>